<comment type="function">
    <text evidence="10 12">Specifically methylates the N3 position of the uracil ring of uridine 1498 (m3U1498) in 16S rRNA. Acts on the fully assembled 30S ribosomal subunit.</text>
</comment>
<evidence type="ECO:0000256" key="3">
    <source>
        <dbReference type="ARBA" id="ARBA00012328"/>
    </source>
</evidence>
<evidence type="ECO:0000313" key="16">
    <source>
        <dbReference type="Proteomes" id="UP000175679"/>
    </source>
</evidence>
<evidence type="ECO:0000256" key="1">
    <source>
        <dbReference type="ARBA" id="ARBA00004496"/>
    </source>
</evidence>
<dbReference type="PIRSF" id="PIRSF015601">
    <property type="entry name" value="MTase_slr0722"/>
    <property type="match status" value="1"/>
</dbReference>
<proteinExistence type="inferred from homology"/>
<feature type="domain" description="Ribosomal RNA small subunit methyltransferase E methyltransferase" evidence="13">
    <location>
        <begin position="76"/>
        <end position="222"/>
    </location>
</feature>
<dbReference type="InterPro" id="IPR029028">
    <property type="entry name" value="Alpha/beta_knot_MTases"/>
</dbReference>
<dbReference type="GO" id="GO:0070042">
    <property type="term" value="F:rRNA (uridine-N3-)-methyltransferase activity"/>
    <property type="evidence" value="ECO:0007669"/>
    <property type="project" value="TreeGrafter"/>
</dbReference>
<keyword evidence="8 12" id="KW-0808">Transferase</keyword>
<dbReference type="RefSeq" id="WP_070064663.1">
    <property type="nucleotide sequence ID" value="NZ_MJMG01000001.1"/>
</dbReference>
<evidence type="ECO:0000256" key="6">
    <source>
        <dbReference type="ARBA" id="ARBA00022552"/>
    </source>
</evidence>
<dbReference type="InterPro" id="IPR046886">
    <property type="entry name" value="RsmE_MTase_dom"/>
</dbReference>
<dbReference type="GO" id="GO:0005737">
    <property type="term" value="C:cytoplasm"/>
    <property type="evidence" value="ECO:0007669"/>
    <property type="project" value="UniProtKB-SubCell"/>
</dbReference>
<dbReference type="SUPFAM" id="SSF75217">
    <property type="entry name" value="alpha/beta knot"/>
    <property type="match status" value="1"/>
</dbReference>
<dbReference type="GO" id="GO:0070475">
    <property type="term" value="P:rRNA base methylation"/>
    <property type="evidence" value="ECO:0007669"/>
    <property type="project" value="TreeGrafter"/>
</dbReference>
<evidence type="ECO:0000259" key="13">
    <source>
        <dbReference type="Pfam" id="PF04452"/>
    </source>
</evidence>
<dbReference type="InterPro" id="IPR015947">
    <property type="entry name" value="PUA-like_sf"/>
</dbReference>
<dbReference type="Gene3D" id="2.40.240.20">
    <property type="entry name" value="Hypothetical PUA domain-like, domain 1"/>
    <property type="match status" value="1"/>
</dbReference>
<comment type="subcellular location">
    <subcellularLocation>
        <location evidence="1 12">Cytoplasm</location>
    </subcellularLocation>
</comment>
<keyword evidence="16" id="KW-1185">Reference proteome</keyword>
<evidence type="ECO:0000256" key="4">
    <source>
        <dbReference type="ARBA" id="ARBA00013673"/>
    </source>
</evidence>
<sequence>MQKIRLYIEQLLSENTILTLNHKQSHYIYNVMRLKYYDNIFLFNGKDGEWSGEIIKQSNKLAQVKLKKCVKEQQHEKDLYLYCAVVKTAALNNIIRQSTEMGVTHIQFILTQHTIVRNVNLNRIKLQAIEAAEQCERINIPEILAPINFSDLAQLQNYNFILCDPTGISPENILETNAIIIGPEGGFSQDELNFASSFCQKISLGKQILRVDTAAVVALALLNTYTTK</sequence>
<keyword evidence="6 12" id="KW-0698">rRNA processing</keyword>
<dbReference type="PANTHER" id="PTHR30027">
    <property type="entry name" value="RIBOSOMAL RNA SMALL SUBUNIT METHYLTRANSFERASE E"/>
    <property type="match status" value="1"/>
</dbReference>
<dbReference type="InterPro" id="IPR006700">
    <property type="entry name" value="RsmE"/>
</dbReference>
<dbReference type="Pfam" id="PF04452">
    <property type="entry name" value="Methyltrans_RNA"/>
    <property type="match status" value="1"/>
</dbReference>
<evidence type="ECO:0000256" key="9">
    <source>
        <dbReference type="ARBA" id="ARBA00022691"/>
    </source>
</evidence>
<dbReference type="Gene3D" id="3.40.1280.10">
    <property type="match status" value="1"/>
</dbReference>
<evidence type="ECO:0000256" key="7">
    <source>
        <dbReference type="ARBA" id="ARBA00022603"/>
    </source>
</evidence>
<evidence type="ECO:0000256" key="5">
    <source>
        <dbReference type="ARBA" id="ARBA00022490"/>
    </source>
</evidence>
<dbReference type="CDD" id="cd18084">
    <property type="entry name" value="RsmE-like"/>
    <property type="match status" value="1"/>
</dbReference>
<dbReference type="NCBIfam" id="NF008694">
    <property type="entry name" value="PRK11713.3-2"/>
    <property type="match status" value="1"/>
</dbReference>
<evidence type="ECO:0000256" key="8">
    <source>
        <dbReference type="ARBA" id="ARBA00022679"/>
    </source>
</evidence>
<feature type="domain" description="Ribosomal RNA small subunit methyltransferase E PUA-like" evidence="14">
    <location>
        <begin position="23"/>
        <end position="66"/>
    </location>
</feature>
<accession>A0A1E7QKL1</accession>
<evidence type="ECO:0000256" key="11">
    <source>
        <dbReference type="ARBA" id="ARBA00047944"/>
    </source>
</evidence>
<keyword evidence="9 12" id="KW-0949">S-adenosyl-L-methionine</keyword>
<dbReference type="Pfam" id="PF20260">
    <property type="entry name" value="PUA_4"/>
    <property type="match status" value="1"/>
</dbReference>
<dbReference type="OrthoDB" id="9815641at2"/>
<keyword evidence="7 12" id="KW-0489">Methyltransferase</keyword>
<dbReference type="EC" id="2.1.1.193" evidence="3 12"/>
<protein>
    <recommendedName>
        <fullName evidence="4 12">Ribosomal RNA small subunit methyltransferase E</fullName>
        <ecNumber evidence="3 12">2.1.1.193</ecNumber>
    </recommendedName>
</protein>
<comment type="caution">
    <text evidence="15">The sequence shown here is derived from an EMBL/GenBank/DDBJ whole genome shotgun (WGS) entry which is preliminary data.</text>
</comment>
<comment type="similarity">
    <text evidence="2 12">Belongs to the RNA methyltransferase RsmE family.</text>
</comment>
<keyword evidence="5 12" id="KW-0963">Cytoplasm</keyword>
<dbReference type="Proteomes" id="UP000175679">
    <property type="component" value="Unassembled WGS sequence"/>
</dbReference>
<dbReference type="PANTHER" id="PTHR30027:SF3">
    <property type="entry name" value="16S RRNA (URACIL(1498)-N(3))-METHYLTRANSFERASE"/>
    <property type="match status" value="1"/>
</dbReference>
<gene>
    <name evidence="15" type="ORF">BIY23_00785</name>
</gene>
<dbReference type="NCBIfam" id="TIGR00046">
    <property type="entry name" value="RsmE family RNA methyltransferase"/>
    <property type="match status" value="1"/>
</dbReference>
<name>A0A1E7QKL1_WOLPI</name>
<dbReference type="InterPro" id="IPR029026">
    <property type="entry name" value="tRNA_m1G_MTases_N"/>
</dbReference>
<dbReference type="AlphaFoldDB" id="A0A1E7QKL1"/>
<evidence type="ECO:0000259" key="14">
    <source>
        <dbReference type="Pfam" id="PF20260"/>
    </source>
</evidence>
<evidence type="ECO:0000256" key="12">
    <source>
        <dbReference type="PIRNR" id="PIRNR015601"/>
    </source>
</evidence>
<dbReference type="SUPFAM" id="SSF88697">
    <property type="entry name" value="PUA domain-like"/>
    <property type="match status" value="1"/>
</dbReference>
<dbReference type="EMBL" id="MJMG01000001">
    <property type="protein sequence ID" value="OEY87012.1"/>
    <property type="molecule type" value="Genomic_DNA"/>
</dbReference>
<evidence type="ECO:0000256" key="2">
    <source>
        <dbReference type="ARBA" id="ARBA00005528"/>
    </source>
</evidence>
<dbReference type="InterPro" id="IPR046887">
    <property type="entry name" value="RsmE_PUA-like"/>
</dbReference>
<organism evidence="15 16">
    <name type="scientific">Wolbachia pipientis</name>
    <dbReference type="NCBI Taxonomy" id="955"/>
    <lineage>
        <taxon>Bacteria</taxon>
        <taxon>Pseudomonadati</taxon>
        <taxon>Pseudomonadota</taxon>
        <taxon>Alphaproteobacteria</taxon>
        <taxon>Rickettsiales</taxon>
        <taxon>Anaplasmataceae</taxon>
        <taxon>Wolbachieae</taxon>
        <taxon>Wolbachia</taxon>
    </lineage>
</organism>
<evidence type="ECO:0000313" key="15">
    <source>
        <dbReference type="EMBL" id="OEY87012.1"/>
    </source>
</evidence>
<reference evidence="15 16" key="1">
    <citation type="submission" date="2016-09" db="EMBL/GenBank/DDBJ databases">
        <title>Genomic evidence for plant-parasitic nematodes as the earliest Wolbachia hosts.</title>
        <authorList>
            <person name="Brown A.M."/>
            <person name="Wasala S.K."/>
            <person name="Howe D.K."/>
            <person name="Peetz A.B."/>
            <person name="Zasada I.A."/>
            <person name="Denver D.R."/>
        </authorList>
    </citation>
    <scope>NUCLEOTIDE SEQUENCE [LARGE SCALE GENOMIC DNA]</scope>
    <source>
        <strain evidence="16">wPpe</strain>
    </source>
</reference>
<comment type="catalytic activity">
    <reaction evidence="11 12">
        <text>uridine(1498) in 16S rRNA + S-adenosyl-L-methionine = N(3)-methyluridine(1498) in 16S rRNA + S-adenosyl-L-homocysteine + H(+)</text>
        <dbReference type="Rhea" id="RHEA:42920"/>
        <dbReference type="Rhea" id="RHEA-COMP:10283"/>
        <dbReference type="Rhea" id="RHEA-COMP:10284"/>
        <dbReference type="ChEBI" id="CHEBI:15378"/>
        <dbReference type="ChEBI" id="CHEBI:57856"/>
        <dbReference type="ChEBI" id="CHEBI:59789"/>
        <dbReference type="ChEBI" id="CHEBI:65315"/>
        <dbReference type="ChEBI" id="CHEBI:74502"/>
        <dbReference type="EC" id="2.1.1.193"/>
    </reaction>
</comment>
<evidence type="ECO:0000256" key="10">
    <source>
        <dbReference type="ARBA" id="ARBA00025699"/>
    </source>
</evidence>